<dbReference type="PROSITE" id="PS50850">
    <property type="entry name" value="MFS"/>
    <property type="match status" value="1"/>
</dbReference>
<feature type="transmembrane region" description="Helical" evidence="5">
    <location>
        <begin position="118"/>
        <end position="137"/>
    </location>
</feature>
<dbReference type="AlphaFoldDB" id="A0A4Y2INA1"/>
<evidence type="ECO:0000256" key="1">
    <source>
        <dbReference type="ARBA" id="ARBA00004141"/>
    </source>
</evidence>
<comment type="caution">
    <text evidence="7">The sequence shown here is derived from an EMBL/GenBank/DDBJ whole genome shotgun (WGS) entry which is preliminary data.</text>
</comment>
<dbReference type="InterPro" id="IPR020846">
    <property type="entry name" value="MFS_dom"/>
</dbReference>
<feature type="transmembrane region" description="Helical" evidence="5">
    <location>
        <begin position="149"/>
        <end position="167"/>
    </location>
</feature>
<feature type="transmembrane region" description="Helical" evidence="5">
    <location>
        <begin position="209"/>
        <end position="231"/>
    </location>
</feature>
<comment type="subcellular location">
    <subcellularLocation>
        <location evidence="1">Membrane</location>
        <topology evidence="1">Multi-pass membrane protein</topology>
    </subcellularLocation>
</comment>
<feature type="transmembrane region" description="Helical" evidence="5">
    <location>
        <begin position="48"/>
        <end position="75"/>
    </location>
</feature>
<sequence length="537" mass="58871">MFQKKRMKFEIHKKNHNISIPTVAGNSEASASDETRTNERCYLGQRHVVIFIGFLNCFLINTNRLVLGVSIVAMVKHGQMNETSKRNISEISCPLPSVPSKPVVGSNFQGEFDWNTEMQGYVLGAGFLGFLITQAPAGRLADAVGCKSMIVFSNALTGLLVFISPFAARWNIYALMAVQFLRGASQGITTPAIFKMLSNWIPRTERGTLNSLAMCGYSVGLAFGGLVTGWLCDIPGFGWPSAFYVWGTFCFMIAIAIQFTYYEHPMNNPWITEEELKYITDGLEIKVSEKVLATPWKKIFTSIPCYAYCYGLFGHYWGIGYFLTSHPTFMGTVLHYSMAENGLASCLPVLITTVSGVLSSMLSHWVSKKNLISLNMLRKTATAVSAFGYSLCMAGILLAGCDSVINVLCFALSLFFKGIGLAGIVISGVDMAPAFAGSVMGVSTNVASLASLLVPVATGLLTTHETLSEWQNVFWLNLVIVGSSGLVYLLFGSAEVQTWNYPDDEHPNVATNEGRRRADKNLDQSIEIKENLEMQNT</sequence>
<evidence type="ECO:0000256" key="2">
    <source>
        <dbReference type="ARBA" id="ARBA00022692"/>
    </source>
</evidence>
<evidence type="ECO:0000313" key="7">
    <source>
        <dbReference type="EMBL" id="GBM78456.1"/>
    </source>
</evidence>
<dbReference type="Proteomes" id="UP000499080">
    <property type="component" value="Unassembled WGS sequence"/>
</dbReference>
<keyword evidence="2 5" id="KW-0812">Transmembrane</keyword>
<dbReference type="InterPro" id="IPR050382">
    <property type="entry name" value="MFS_Na/Anion_cotransporter"/>
</dbReference>
<dbReference type="InterPro" id="IPR036259">
    <property type="entry name" value="MFS_trans_sf"/>
</dbReference>
<proteinExistence type="predicted"/>
<dbReference type="EMBL" id="BGPR01002753">
    <property type="protein sequence ID" value="GBM78456.1"/>
    <property type="molecule type" value="Genomic_DNA"/>
</dbReference>
<feature type="transmembrane region" description="Helical" evidence="5">
    <location>
        <begin position="305"/>
        <end position="322"/>
    </location>
</feature>
<protein>
    <submittedName>
        <fullName evidence="7">Inorganic phosphate cotransporter</fullName>
    </submittedName>
</protein>
<feature type="transmembrane region" description="Helical" evidence="5">
    <location>
        <begin position="342"/>
        <end position="359"/>
    </location>
</feature>
<keyword evidence="8" id="KW-1185">Reference proteome</keyword>
<evidence type="ECO:0000256" key="5">
    <source>
        <dbReference type="SAM" id="Phobius"/>
    </source>
</evidence>
<dbReference type="SUPFAM" id="SSF103473">
    <property type="entry name" value="MFS general substrate transporter"/>
    <property type="match status" value="1"/>
</dbReference>
<accession>A0A4Y2INA1</accession>
<evidence type="ECO:0000256" key="4">
    <source>
        <dbReference type="ARBA" id="ARBA00023136"/>
    </source>
</evidence>
<feature type="transmembrane region" description="Helical" evidence="5">
    <location>
        <begin position="243"/>
        <end position="262"/>
    </location>
</feature>
<dbReference type="GO" id="GO:0006820">
    <property type="term" value="P:monoatomic anion transport"/>
    <property type="evidence" value="ECO:0007669"/>
    <property type="project" value="TreeGrafter"/>
</dbReference>
<feature type="transmembrane region" description="Helical" evidence="5">
    <location>
        <begin position="380"/>
        <end position="399"/>
    </location>
</feature>
<dbReference type="PANTHER" id="PTHR11662">
    <property type="entry name" value="SOLUTE CARRIER FAMILY 17"/>
    <property type="match status" value="1"/>
</dbReference>
<dbReference type="GO" id="GO:0016020">
    <property type="term" value="C:membrane"/>
    <property type="evidence" value="ECO:0007669"/>
    <property type="project" value="UniProtKB-SubCell"/>
</dbReference>
<dbReference type="PANTHER" id="PTHR11662:SF399">
    <property type="entry name" value="FI19708P1-RELATED"/>
    <property type="match status" value="1"/>
</dbReference>
<keyword evidence="3 5" id="KW-1133">Transmembrane helix</keyword>
<reference evidence="7 8" key="1">
    <citation type="journal article" date="2019" name="Sci. Rep.">
        <title>Orb-weaving spider Araneus ventricosus genome elucidates the spidroin gene catalogue.</title>
        <authorList>
            <person name="Kono N."/>
            <person name="Nakamura H."/>
            <person name="Ohtoshi R."/>
            <person name="Moran D.A.P."/>
            <person name="Shinohara A."/>
            <person name="Yoshida Y."/>
            <person name="Fujiwara M."/>
            <person name="Mori M."/>
            <person name="Tomita M."/>
            <person name="Arakawa K."/>
        </authorList>
    </citation>
    <scope>NUCLEOTIDE SEQUENCE [LARGE SCALE GENOMIC DNA]</scope>
</reference>
<name>A0A4Y2INA1_ARAVE</name>
<organism evidence="7 8">
    <name type="scientific">Araneus ventricosus</name>
    <name type="common">Orbweaver spider</name>
    <name type="synonym">Epeira ventricosa</name>
    <dbReference type="NCBI Taxonomy" id="182803"/>
    <lineage>
        <taxon>Eukaryota</taxon>
        <taxon>Metazoa</taxon>
        <taxon>Ecdysozoa</taxon>
        <taxon>Arthropoda</taxon>
        <taxon>Chelicerata</taxon>
        <taxon>Arachnida</taxon>
        <taxon>Araneae</taxon>
        <taxon>Araneomorphae</taxon>
        <taxon>Entelegynae</taxon>
        <taxon>Araneoidea</taxon>
        <taxon>Araneidae</taxon>
        <taxon>Araneus</taxon>
    </lineage>
</organism>
<evidence type="ECO:0000313" key="8">
    <source>
        <dbReference type="Proteomes" id="UP000499080"/>
    </source>
</evidence>
<feature type="transmembrane region" description="Helical" evidence="5">
    <location>
        <begin position="473"/>
        <end position="491"/>
    </location>
</feature>
<dbReference type="FunFam" id="1.20.1250.20:FF:000532">
    <property type="entry name" value="SLC (SoLute Carrier) homolog"/>
    <property type="match status" value="1"/>
</dbReference>
<dbReference type="Pfam" id="PF07690">
    <property type="entry name" value="MFS_1"/>
    <property type="match status" value="1"/>
</dbReference>
<keyword evidence="4 5" id="KW-0472">Membrane</keyword>
<feature type="domain" description="Major facilitator superfamily (MFS) profile" evidence="6">
    <location>
        <begin position="49"/>
        <end position="496"/>
    </location>
</feature>
<dbReference type="Gene3D" id="1.20.1250.20">
    <property type="entry name" value="MFS general substrate transporter like domains"/>
    <property type="match status" value="1"/>
</dbReference>
<dbReference type="GO" id="GO:0022857">
    <property type="term" value="F:transmembrane transporter activity"/>
    <property type="evidence" value="ECO:0007669"/>
    <property type="project" value="InterPro"/>
</dbReference>
<dbReference type="OrthoDB" id="6431720at2759"/>
<evidence type="ECO:0000259" key="6">
    <source>
        <dbReference type="PROSITE" id="PS50850"/>
    </source>
</evidence>
<feature type="transmembrane region" description="Helical" evidence="5">
    <location>
        <begin position="405"/>
        <end position="427"/>
    </location>
</feature>
<feature type="transmembrane region" description="Helical" evidence="5">
    <location>
        <begin position="439"/>
        <end position="461"/>
    </location>
</feature>
<gene>
    <name evidence="7" type="primary">Picot_55</name>
    <name evidence="7" type="ORF">AVEN_119222_1</name>
</gene>
<evidence type="ECO:0000256" key="3">
    <source>
        <dbReference type="ARBA" id="ARBA00022989"/>
    </source>
</evidence>
<dbReference type="InterPro" id="IPR011701">
    <property type="entry name" value="MFS"/>
</dbReference>